<dbReference type="EMBL" id="KK115141">
    <property type="protein sequence ID" value="KFM64263.1"/>
    <property type="molecule type" value="Genomic_DNA"/>
</dbReference>
<dbReference type="AlphaFoldDB" id="A0A087TGM4"/>
<evidence type="ECO:0000313" key="1">
    <source>
        <dbReference type="EMBL" id="KFM64263.1"/>
    </source>
</evidence>
<feature type="non-terminal residue" evidence="1">
    <location>
        <position position="59"/>
    </location>
</feature>
<organism evidence="1 2">
    <name type="scientific">Stegodyphus mimosarum</name>
    <name type="common">African social velvet spider</name>
    <dbReference type="NCBI Taxonomy" id="407821"/>
    <lineage>
        <taxon>Eukaryota</taxon>
        <taxon>Metazoa</taxon>
        <taxon>Ecdysozoa</taxon>
        <taxon>Arthropoda</taxon>
        <taxon>Chelicerata</taxon>
        <taxon>Arachnida</taxon>
        <taxon>Araneae</taxon>
        <taxon>Araneomorphae</taxon>
        <taxon>Entelegynae</taxon>
        <taxon>Eresoidea</taxon>
        <taxon>Eresidae</taxon>
        <taxon>Stegodyphus</taxon>
    </lineage>
</organism>
<sequence>MPVWNTDINKRAVCKHADKNLVVPKLFSLTNIVKFQTSSGCLMSCHTFRTETQTLRFEV</sequence>
<protein>
    <submittedName>
        <fullName evidence="1">Uncharacterized protein</fullName>
    </submittedName>
</protein>
<proteinExistence type="predicted"/>
<dbReference type="Proteomes" id="UP000054359">
    <property type="component" value="Unassembled WGS sequence"/>
</dbReference>
<gene>
    <name evidence="1" type="ORF">X975_16837</name>
</gene>
<evidence type="ECO:0000313" key="2">
    <source>
        <dbReference type="Proteomes" id="UP000054359"/>
    </source>
</evidence>
<accession>A0A087TGM4</accession>
<keyword evidence="2" id="KW-1185">Reference proteome</keyword>
<reference evidence="1 2" key="1">
    <citation type="submission" date="2013-11" db="EMBL/GenBank/DDBJ databases">
        <title>Genome sequencing of Stegodyphus mimosarum.</title>
        <authorList>
            <person name="Bechsgaard J."/>
        </authorList>
    </citation>
    <scope>NUCLEOTIDE SEQUENCE [LARGE SCALE GENOMIC DNA]</scope>
</reference>
<name>A0A087TGM4_STEMI</name>